<feature type="transmembrane region" description="Helical" evidence="1">
    <location>
        <begin position="132"/>
        <end position="151"/>
    </location>
</feature>
<evidence type="ECO:0000313" key="3">
    <source>
        <dbReference type="Proteomes" id="UP000612746"/>
    </source>
</evidence>
<keyword evidence="1" id="KW-0812">Transmembrane</keyword>
<comment type="caution">
    <text evidence="2">The sequence shown here is derived from an EMBL/GenBank/DDBJ whole genome shotgun (WGS) entry which is preliminary data.</text>
</comment>
<evidence type="ECO:0000256" key="1">
    <source>
        <dbReference type="SAM" id="Phobius"/>
    </source>
</evidence>
<dbReference type="OrthoDB" id="2358431at2759"/>
<keyword evidence="1" id="KW-0472">Membrane</keyword>
<proteinExistence type="predicted"/>
<feature type="transmembrane region" description="Helical" evidence="1">
    <location>
        <begin position="102"/>
        <end position="120"/>
    </location>
</feature>
<keyword evidence="3" id="KW-1185">Reference proteome</keyword>
<feature type="transmembrane region" description="Helical" evidence="1">
    <location>
        <begin position="199"/>
        <end position="219"/>
    </location>
</feature>
<dbReference type="AlphaFoldDB" id="A0A8H7PLN6"/>
<sequence length="275" mass="31230">MEEPKKDHYLVDSSSLFGSTNLDDSSIRTELQLDQNKDVRPSQTHRSIRLLAFILICIVVPVALYFALRREHSYTYTAMHLSGLVPVTIIIHRTIFERNMDILGVLILAEFVASMVVLLLPGDALEVMSRKAWLAIGNAIVLLLTMIPSQYMRPLLYFAFRDIMRIVKLIFPSDGRYPVDRIAWAWNNLRSYRNCIRSLTIMWMLIFLVTGAVRLGLIYKSTLSQDSLIHTLMLISDVPLGIGIFLTVLIGGIGMRVLVSKRLSEHNIVRNASDV</sequence>
<protein>
    <recommendedName>
        <fullName evidence="4">Transmembrane protein</fullName>
    </recommendedName>
</protein>
<evidence type="ECO:0008006" key="4">
    <source>
        <dbReference type="Google" id="ProtNLM"/>
    </source>
</evidence>
<keyword evidence="1" id="KW-1133">Transmembrane helix</keyword>
<feature type="transmembrane region" description="Helical" evidence="1">
    <location>
        <begin position="50"/>
        <end position="68"/>
    </location>
</feature>
<dbReference type="Proteomes" id="UP000612746">
    <property type="component" value="Unassembled WGS sequence"/>
</dbReference>
<reference evidence="2" key="1">
    <citation type="submission" date="2020-12" db="EMBL/GenBank/DDBJ databases">
        <title>Metabolic potential, ecology and presence of endohyphal bacteria is reflected in genomic diversity of Mucoromycotina.</title>
        <authorList>
            <person name="Muszewska A."/>
            <person name="Okrasinska A."/>
            <person name="Steczkiewicz K."/>
            <person name="Drgas O."/>
            <person name="Orlowska M."/>
            <person name="Perlinska-Lenart U."/>
            <person name="Aleksandrzak-Piekarczyk T."/>
            <person name="Szatraj K."/>
            <person name="Zielenkiewicz U."/>
            <person name="Pilsyk S."/>
            <person name="Malc E."/>
            <person name="Mieczkowski P."/>
            <person name="Kruszewska J.S."/>
            <person name="Biernat P."/>
            <person name="Pawlowska J."/>
        </authorList>
    </citation>
    <scope>NUCLEOTIDE SEQUENCE</scope>
    <source>
        <strain evidence="2">WA0000051536</strain>
    </source>
</reference>
<evidence type="ECO:0000313" key="2">
    <source>
        <dbReference type="EMBL" id="KAG2175980.1"/>
    </source>
</evidence>
<feature type="transmembrane region" description="Helical" evidence="1">
    <location>
        <begin position="239"/>
        <end position="259"/>
    </location>
</feature>
<name>A0A8H7PLN6_9FUNG</name>
<organism evidence="2 3">
    <name type="scientific">Umbelopsis vinacea</name>
    <dbReference type="NCBI Taxonomy" id="44442"/>
    <lineage>
        <taxon>Eukaryota</taxon>
        <taxon>Fungi</taxon>
        <taxon>Fungi incertae sedis</taxon>
        <taxon>Mucoromycota</taxon>
        <taxon>Mucoromycotina</taxon>
        <taxon>Umbelopsidomycetes</taxon>
        <taxon>Umbelopsidales</taxon>
        <taxon>Umbelopsidaceae</taxon>
        <taxon>Umbelopsis</taxon>
    </lineage>
</organism>
<dbReference type="EMBL" id="JAEPRA010000014">
    <property type="protein sequence ID" value="KAG2175980.1"/>
    <property type="molecule type" value="Genomic_DNA"/>
</dbReference>
<feature type="transmembrane region" description="Helical" evidence="1">
    <location>
        <begin position="74"/>
        <end position="95"/>
    </location>
</feature>
<accession>A0A8H7PLN6</accession>
<gene>
    <name evidence="2" type="ORF">INT44_000458</name>
</gene>